<dbReference type="InterPro" id="IPR007695">
    <property type="entry name" value="DNA_mismatch_repair_MutS-lik_N"/>
</dbReference>
<dbReference type="Pfam" id="PF05192">
    <property type="entry name" value="MutS_III"/>
    <property type="match status" value="1"/>
</dbReference>
<evidence type="ECO:0000259" key="10">
    <source>
        <dbReference type="PROSITE" id="PS00486"/>
    </source>
</evidence>
<dbReference type="CDD" id="cd03284">
    <property type="entry name" value="ABC_MutS1"/>
    <property type="match status" value="1"/>
</dbReference>
<evidence type="ECO:0000256" key="3">
    <source>
        <dbReference type="ARBA" id="ARBA00022763"/>
    </source>
</evidence>
<dbReference type="InterPro" id="IPR045076">
    <property type="entry name" value="MutS"/>
</dbReference>
<comment type="similarity">
    <text evidence="1 7 9">Belongs to the DNA mismatch repair MutS family.</text>
</comment>
<keyword evidence="12" id="KW-1185">Reference proteome</keyword>
<gene>
    <name evidence="7 11" type="primary">mutS</name>
    <name evidence="11" type="ORF">QQS35_00670</name>
</gene>
<dbReference type="SUPFAM" id="SSF53150">
    <property type="entry name" value="DNA repair protein MutS, domain II"/>
    <property type="match status" value="1"/>
</dbReference>
<dbReference type="InterPro" id="IPR005748">
    <property type="entry name" value="DNA_mismatch_repair_MutS"/>
</dbReference>
<dbReference type="InterPro" id="IPR007861">
    <property type="entry name" value="DNA_mismatch_repair_MutS_clamp"/>
</dbReference>
<dbReference type="Pfam" id="PF01624">
    <property type="entry name" value="MutS_I"/>
    <property type="match status" value="1"/>
</dbReference>
<dbReference type="EMBL" id="JASTZU010000002">
    <property type="protein sequence ID" value="MDL4838987.1"/>
    <property type="molecule type" value="Genomic_DNA"/>
</dbReference>
<dbReference type="InterPro" id="IPR016151">
    <property type="entry name" value="DNA_mismatch_repair_MutS_N"/>
</dbReference>
<dbReference type="Gene3D" id="1.10.1420.10">
    <property type="match status" value="2"/>
</dbReference>
<dbReference type="PIRSF" id="PIRSF037677">
    <property type="entry name" value="DNA_mis_repair_Msh6"/>
    <property type="match status" value="1"/>
</dbReference>
<organism evidence="11 12">
    <name type="scientific">Aquibacillus rhizosphaerae</name>
    <dbReference type="NCBI Taxonomy" id="3051431"/>
    <lineage>
        <taxon>Bacteria</taxon>
        <taxon>Bacillati</taxon>
        <taxon>Bacillota</taxon>
        <taxon>Bacilli</taxon>
        <taxon>Bacillales</taxon>
        <taxon>Bacillaceae</taxon>
        <taxon>Aquibacillus</taxon>
    </lineage>
</organism>
<keyword evidence="2 7" id="KW-0547">Nucleotide-binding</keyword>
<keyword evidence="6 7" id="KW-0234">DNA repair</keyword>
<dbReference type="HAMAP" id="MF_00096">
    <property type="entry name" value="MutS"/>
    <property type="match status" value="1"/>
</dbReference>
<dbReference type="Pfam" id="PF05190">
    <property type="entry name" value="MutS_IV"/>
    <property type="match status" value="1"/>
</dbReference>
<name>A0ABT7L1C5_9BACI</name>
<dbReference type="InterPro" id="IPR036678">
    <property type="entry name" value="MutS_con_dom_sf"/>
</dbReference>
<feature type="binding site" evidence="7">
    <location>
        <begin position="607"/>
        <end position="614"/>
    </location>
    <ligand>
        <name>ATP</name>
        <dbReference type="ChEBI" id="CHEBI:30616"/>
    </ligand>
</feature>
<dbReference type="InterPro" id="IPR007696">
    <property type="entry name" value="DNA_mismatch_repair_MutS_core"/>
</dbReference>
<reference evidence="11 12" key="1">
    <citation type="submission" date="2023-06" db="EMBL/GenBank/DDBJ databases">
        <title>Aquibacillus rhizosphaerae LR5S19.</title>
        <authorList>
            <person name="Sun J.-Q."/>
        </authorList>
    </citation>
    <scope>NUCLEOTIDE SEQUENCE [LARGE SCALE GENOMIC DNA]</scope>
    <source>
        <strain evidence="11 12">LR5S19</strain>
    </source>
</reference>
<dbReference type="Pfam" id="PF00488">
    <property type="entry name" value="MutS_V"/>
    <property type="match status" value="1"/>
</dbReference>
<dbReference type="SUPFAM" id="SSF55271">
    <property type="entry name" value="DNA repair protein MutS, domain I"/>
    <property type="match status" value="1"/>
</dbReference>
<dbReference type="Pfam" id="PF05188">
    <property type="entry name" value="MutS_II"/>
    <property type="match status" value="1"/>
</dbReference>
<evidence type="ECO:0000256" key="9">
    <source>
        <dbReference type="RuleBase" id="RU003756"/>
    </source>
</evidence>
<protein>
    <recommendedName>
        <fullName evidence="7 8">DNA mismatch repair protein MutS</fullName>
    </recommendedName>
</protein>
<dbReference type="Proteomes" id="UP001235343">
    <property type="component" value="Unassembled WGS sequence"/>
</dbReference>
<keyword evidence="5 7" id="KW-0238">DNA-binding</keyword>
<evidence type="ECO:0000256" key="1">
    <source>
        <dbReference type="ARBA" id="ARBA00006271"/>
    </source>
</evidence>
<dbReference type="InterPro" id="IPR017261">
    <property type="entry name" value="DNA_mismatch_repair_MutS/MSH"/>
</dbReference>
<dbReference type="NCBIfam" id="NF003810">
    <property type="entry name" value="PRK05399.1"/>
    <property type="match status" value="1"/>
</dbReference>
<dbReference type="PROSITE" id="PS00486">
    <property type="entry name" value="DNA_MISMATCH_REPAIR_2"/>
    <property type="match status" value="1"/>
</dbReference>
<evidence type="ECO:0000256" key="8">
    <source>
        <dbReference type="NCBIfam" id="TIGR01070"/>
    </source>
</evidence>
<evidence type="ECO:0000256" key="6">
    <source>
        <dbReference type="ARBA" id="ARBA00023204"/>
    </source>
</evidence>
<sequence length="865" mass="99275">MAEFTPMIQQYLKIKASYKDCFLFFRLGDFYEMFFDDALSASRELEITLTSRDGGGEDRIPMCGIPYHSAANYIKNLVEKGYKVAICEQVEDPKQAKGVVKREVVQLITPGTVMEGTMLDDKENNYLASISYISNGEFIITYNDLSTGENSIAIIDRGWDAVLNELFNRPIKEIVISSDLEEKYQNDLTERLQVTLSYMDETLINEAFTNLVETISEEKLIQSFGRMLNYLQSTQKRTLDHLKPVQIIELEQFMTLDMYSKRNLELTETIMRKGKQGSLLWVIDQTVTAMGARMLKKWLERPLLQQNAIEKRYDLVEGFLEQFMEREAIREILKSIYDLERLSGRVSFGNVNARDLNQLKVSLSKIPQLKELLTQFVNQRVNKLGDHLDPLTDLYGLLDNSIIEDPPISIKEGGLIKDGYNQQLDEYRDASRNGKKWIAELEKKEKEETSIKSLKIGYNRVFGYYIEVTRANLHLLPEGKYERKQTLTNAERYITPELKEKESLILEAEEKSVDLEYLLFSELREQVKAYIPKLQALAEKISEIDVLQGFASVSELNDYNRPIFNSERRITIKDGRHPVVEKVMKNDSFVPNHVNMNDENDILLITGPNMSGKSTYMRQLALTAILAQIGCFVPCQSANLPVFDKIFTRIGAADDLVSGQSTFMVEMLEAKHAITNATENSLILLDEIGRGTSTYDGMALAQAIIEYLHEEVHAKTLFSTHYHELTSLEESLAKLKNIHVRAEEYQGKVVFLHQIQDGAADESYGIHVAKLAELPQSLIDRATVILKQFENDQTRETTKQTLVAEDDQQLSFFRQEQNKQKDNLTKHKVKDSNLLKSLKKINIMEMTPMEAMNELYRLQKKANEE</sequence>
<dbReference type="PANTHER" id="PTHR11361:SF34">
    <property type="entry name" value="DNA MISMATCH REPAIR PROTEIN MSH1, MITOCHONDRIAL"/>
    <property type="match status" value="1"/>
</dbReference>
<evidence type="ECO:0000313" key="12">
    <source>
        <dbReference type="Proteomes" id="UP001235343"/>
    </source>
</evidence>
<dbReference type="InterPro" id="IPR000432">
    <property type="entry name" value="DNA_mismatch_repair_MutS_C"/>
</dbReference>
<dbReference type="InterPro" id="IPR007860">
    <property type="entry name" value="DNA_mmatch_repair_MutS_con_dom"/>
</dbReference>
<dbReference type="Gene3D" id="3.40.1170.10">
    <property type="entry name" value="DNA repair protein MutS, domain I"/>
    <property type="match status" value="1"/>
</dbReference>
<dbReference type="NCBIfam" id="TIGR01070">
    <property type="entry name" value="mutS1"/>
    <property type="match status" value="1"/>
</dbReference>
<dbReference type="PANTHER" id="PTHR11361">
    <property type="entry name" value="DNA MISMATCH REPAIR PROTEIN MUTS FAMILY MEMBER"/>
    <property type="match status" value="1"/>
</dbReference>
<evidence type="ECO:0000256" key="2">
    <source>
        <dbReference type="ARBA" id="ARBA00022741"/>
    </source>
</evidence>
<dbReference type="SMART" id="SM00534">
    <property type="entry name" value="MUTSac"/>
    <property type="match status" value="1"/>
</dbReference>
<keyword evidence="3 7" id="KW-0227">DNA damage</keyword>
<evidence type="ECO:0000256" key="7">
    <source>
        <dbReference type="HAMAP-Rule" id="MF_00096"/>
    </source>
</evidence>
<evidence type="ECO:0000256" key="4">
    <source>
        <dbReference type="ARBA" id="ARBA00022840"/>
    </source>
</evidence>
<dbReference type="Gene3D" id="3.30.420.110">
    <property type="entry name" value="MutS, connector domain"/>
    <property type="match status" value="1"/>
</dbReference>
<comment type="caution">
    <text evidence="11">The sequence shown here is derived from an EMBL/GenBank/DDBJ whole genome shotgun (WGS) entry which is preliminary data.</text>
</comment>
<proteinExistence type="inferred from homology"/>
<dbReference type="RefSeq" id="WP_285929766.1">
    <property type="nucleotide sequence ID" value="NZ_JASTZU010000002.1"/>
</dbReference>
<dbReference type="SMART" id="SM00533">
    <property type="entry name" value="MUTSd"/>
    <property type="match status" value="1"/>
</dbReference>
<accession>A0ABT7L1C5</accession>
<dbReference type="InterPro" id="IPR027417">
    <property type="entry name" value="P-loop_NTPase"/>
</dbReference>
<feature type="domain" description="DNA mismatch repair proteins mutS family" evidence="10">
    <location>
        <begin position="681"/>
        <end position="697"/>
    </location>
</feature>
<comment type="function">
    <text evidence="7">This protein is involved in the repair of mismatches in DNA. It is possible that it carries out the mismatch recognition step. This protein has a weak ATPase activity.</text>
</comment>
<dbReference type="InterPro" id="IPR036187">
    <property type="entry name" value="DNA_mismatch_repair_MutS_sf"/>
</dbReference>
<dbReference type="Gene3D" id="3.40.50.300">
    <property type="entry name" value="P-loop containing nucleotide triphosphate hydrolases"/>
    <property type="match status" value="1"/>
</dbReference>
<keyword evidence="4 7" id="KW-0067">ATP-binding</keyword>
<evidence type="ECO:0000313" key="11">
    <source>
        <dbReference type="EMBL" id="MDL4838987.1"/>
    </source>
</evidence>
<evidence type="ECO:0000256" key="5">
    <source>
        <dbReference type="ARBA" id="ARBA00023125"/>
    </source>
</evidence>
<dbReference type="SUPFAM" id="SSF48334">
    <property type="entry name" value="DNA repair protein MutS, domain III"/>
    <property type="match status" value="1"/>
</dbReference>
<dbReference type="SUPFAM" id="SSF52540">
    <property type="entry name" value="P-loop containing nucleoside triphosphate hydrolases"/>
    <property type="match status" value="1"/>
</dbReference>